<proteinExistence type="predicted"/>
<dbReference type="Proteomes" id="UP000827872">
    <property type="component" value="Linkage Group LG04"/>
</dbReference>
<evidence type="ECO:0000313" key="1">
    <source>
        <dbReference type="EMBL" id="KAH8005875.1"/>
    </source>
</evidence>
<accession>A0ACB8FLU7</accession>
<evidence type="ECO:0000313" key="2">
    <source>
        <dbReference type="Proteomes" id="UP000827872"/>
    </source>
</evidence>
<reference evidence="1" key="1">
    <citation type="submission" date="2021-08" db="EMBL/GenBank/DDBJ databases">
        <title>The first chromosome-level gecko genome reveals the dynamic sex chromosomes of Neotropical dwarf geckos (Sphaerodactylidae: Sphaerodactylus).</title>
        <authorList>
            <person name="Pinto B.J."/>
            <person name="Keating S.E."/>
            <person name="Gamble T."/>
        </authorList>
    </citation>
    <scope>NUCLEOTIDE SEQUENCE</scope>
    <source>
        <strain evidence="1">TG3544</strain>
    </source>
</reference>
<comment type="caution">
    <text evidence="1">The sequence shown here is derived from an EMBL/GenBank/DDBJ whole genome shotgun (WGS) entry which is preliminary data.</text>
</comment>
<dbReference type="EMBL" id="CM037617">
    <property type="protein sequence ID" value="KAH8005875.1"/>
    <property type="molecule type" value="Genomic_DNA"/>
</dbReference>
<name>A0ACB8FLU7_9SAUR</name>
<protein>
    <submittedName>
        <fullName evidence="1">Uncharacterized protein</fullName>
    </submittedName>
</protein>
<organism evidence="1 2">
    <name type="scientific">Sphaerodactylus townsendi</name>
    <dbReference type="NCBI Taxonomy" id="933632"/>
    <lineage>
        <taxon>Eukaryota</taxon>
        <taxon>Metazoa</taxon>
        <taxon>Chordata</taxon>
        <taxon>Craniata</taxon>
        <taxon>Vertebrata</taxon>
        <taxon>Euteleostomi</taxon>
        <taxon>Lepidosauria</taxon>
        <taxon>Squamata</taxon>
        <taxon>Bifurcata</taxon>
        <taxon>Gekkota</taxon>
        <taxon>Sphaerodactylidae</taxon>
        <taxon>Sphaerodactylus</taxon>
    </lineage>
</organism>
<sequence length="182" mass="20726">MEEQAAARPVPSSPLSQVVRFNFPSRPGSQVNQSAFVDKSRNAVTYYITSSSNHTTAVLFDGKNGYVCYKPAEQNNCYLRMMDGLDQETVQVSFDLSQHRVDQLPLPNNQTRYYREFLGIVPGRPVRPEEAGEAVHSLCKQMPIYWVKKKDGPAKQRLIYLCIDICFPSNICVSICFYYLPE</sequence>
<gene>
    <name evidence="1" type="ORF">K3G42_031396</name>
</gene>
<keyword evidence="2" id="KW-1185">Reference proteome</keyword>